<name>A0A2Z4FL12_9DELT</name>
<dbReference type="Pfam" id="PF13205">
    <property type="entry name" value="Big_5"/>
    <property type="match status" value="1"/>
</dbReference>
<gene>
    <name evidence="3" type="ORF">DN745_10180</name>
</gene>
<evidence type="ECO:0000256" key="2">
    <source>
        <dbReference type="ARBA" id="ARBA00022729"/>
    </source>
</evidence>
<dbReference type="InterPro" id="IPR041246">
    <property type="entry name" value="Bact_MG10"/>
</dbReference>
<dbReference type="Gene3D" id="2.60.40.1930">
    <property type="match status" value="1"/>
</dbReference>
<dbReference type="InterPro" id="IPR051802">
    <property type="entry name" value="YfhM-like"/>
</dbReference>
<dbReference type="SMART" id="SM01360">
    <property type="entry name" value="A2M"/>
    <property type="match status" value="1"/>
</dbReference>
<dbReference type="Pfam" id="PF00207">
    <property type="entry name" value="A2M"/>
    <property type="match status" value="1"/>
</dbReference>
<dbReference type="KEGG" id="bsed:DN745_10180"/>
<dbReference type="EMBL" id="CP030032">
    <property type="protein sequence ID" value="AWV89687.1"/>
    <property type="molecule type" value="Genomic_DNA"/>
</dbReference>
<dbReference type="InterPro" id="IPR032812">
    <property type="entry name" value="SbsA_Ig"/>
</dbReference>
<dbReference type="GO" id="GO:0004866">
    <property type="term" value="F:endopeptidase inhibitor activity"/>
    <property type="evidence" value="ECO:0007669"/>
    <property type="project" value="InterPro"/>
</dbReference>
<evidence type="ECO:0000313" key="3">
    <source>
        <dbReference type="EMBL" id="AWV89687.1"/>
    </source>
</evidence>
<dbReference type="Pfam" id="PF01835">
    <property type="entry name" value="MG2"/>
    <property type="match status" value="1"/>
</dbReference>
<dbReference type="InterPro" id="IPR011625">
    <property type="entry name" value="A2M_N_BRD"/>
</dbReference>
<dbReference type="PROSITE" id="PS51257">
    <property type="entry name" value="PROKAR_LIPOPROTEIN"/>
    <property type="match status" value="1"/>
</dbReference>
<sequence length="1951" mass="213239">MFTQKILSRAALSTLAFVSLAGALSGCTAKGELGEPEHELSSYGAFPASSATSADADAPLVAQVTQPSTEQLLSNVISVSFNKPMVEASLREQKSDTPLFEIDPPVPGTFSWVGTRMAVFHPAEPFAPSTYYTVRVPAGVESADGTLLKSEANFKFHTPFLSVWARTNTEKLKPGSVLKVHFNLPVELSDLQKHLELRRDSEPLETNITALDAHQSAVSGGASFIVEPVEGFKLHATYTLNVDGALRARGGTESLAFGITNKKVALGNAQKKRYQQRYSERGYQAVFEAYGDFTITNIDCGYSDQCWRSSSWKVTFSNPIDPKSADKCIRFASAKTNKGLDHYTYQSRVHVSPQNVTQGATETLIVSRDCVDVFGNRLDKGQRYSRKVNYNRPNLQMSSGGVRVIENAREQQVPSIPLRLENMAQPTRIKVAEIPPARLPLLYANFWDLDSSSLPDGLGEPKTHTLGKSQKLGKAEIHDIDLSQTLKKPHGAVYIQTIAPDLASEHHDGTNKSILIFTDLGITLKKDAQSALIWVTRLSTGEPVADAEVALWHTDGAKKWRGKTDKNGLVTAALVGDDAAGISVISAAAGDDMTVLELDDWSASVSMYGFDVYYYPGMASVAAKTFIFTERGVYKAGDTVHIKGYTRLQNRGSLEEMPAKELTLDIRDPRGQNIALETVELSPLGGYSLDLKLPADARLGSYQIKATPVLSDAAKAGTPGLDDLESDDTGSFRVEAYRTPEFEVLVEPKKPAVLDGANTSVAIRGRYLFGAPMRGATTNWNVRREHSWFYAADFPAFSFRPDTKNYWYYDASESRTLSDDSGVLSDDGRLDVEIAIPKDKDFQGPQRVQIEASITDINRQELSGRASIKVHPGQYYVGVSQPEYLVRDDEVVQPKAIATDHQGRPVAGKKITLRVLRRKWKTERKKNTSGDYSWVSSTEDTPVDSCILTSKSTPVGCDFKLAGTGSYRVLAESTDALGNKLQSADSFYVYGGGSFVWDRNDTERIELVANAKKYKVGEVATLMIQSPFEQANALITVEKNSIIQQFTTELKGNSPTVEIPITDAMKPNAFVSVSLIRGRTDAKPSANPKPGQNRNDPGRPSFKIGYTEIKVDHSDKVLAVSVEPDKQTYRPGARVRAKVQLRDHQGAPSSGEVTFMAVDQGVLSLTGYQTPSPGEYFFASVPLGVRNSDTRLMLDTHADLAAQRAGMKSDSGGGGGGGVATNYRSDFAAAATFKALVTVDASGEATVDFDLPDSLTSYRLMAVAVGPKNRFGSADTRITVNKPLMVRPALPRFASTGDAFEARAVIQAMAEFKGKVEVQVSIDGALILGKETKKTITLKAGGNQEVGFPVSAGLPGEAKIRFVATAVDAPATTDAVEVTLPVKYPAAEDTYLQTGTLALDQTWAKPTMRRRIELPDTIRKDVGGLEITLSSSPFAELLPGLDYLVQYPYGCTEQVTSQVLGLISMRDVAKGLDIPGLTADAIDKRVDQGLKKVMKRQTRKGGIAYWSGQSHAHAWSSVYAALAAVRAREASAHQVDGRQYVELIDYLRGILRQQTPLPKDGMRSALATKAFAAWVLAEAGVPEPAYHVELYQKRDNMPRSAQLFLAMAMHSANATPKYRTQLLDDVLAFAEVDLGGDGGAATLQGVDYRDPYSWQIWQSATRANAVALIALMRMRPDDALVPKFAQGLLRERANGHWQNTQNTAFALMALGEYFGRAQQQKPDYEVLVGTGQTVVAREHFDKLEIRPRKVFIPMKDLAKFEGQLLTIKQVGSGGPLYYSAKLTSTPTEPPTRAFDGGLHLHREYFATDGPDAGKAIASVRPGQVVKVRLTLTVPEERHYIAVEDPLPAGFEAINTSFETTSRALEKRELAGENGTYAGWWWSYWPMNFDFSEQLDDRVTLFKSRLTPGIYRHAYLARATTPGKFTAPAAKVEAMYDPTIYGLSDARKVDID</sequence>
<dbReference type="Pfam" id="PF11974">
    <property type="entry name" value="bMG3"/>
    <property type="match status" value="1"/>
</dbReference>
<keyword evidence="4" id="KW-1185">Reference proteome</keyword>
<dbReference type="CDD" id="cd02891">
    <property type="entry name" value="A2M_like"/>
    <property type="match status" value="1"/>
</dbReference>
<dbReference type="PANTHER" id="PTHR40094">
    <property type="entry name" value="ALPHA-2-MACROGLOBULIN HOMOLOG"/>
    <property type="match status" value="1"/>
</dbReference>
<comment type="similarity">
    <text evidence="1">Belongs to the protease inhibitor I39 (alpha-2-macroglobulin) family. Bacterial alpha-2-macroglobulin subfamily.</text>
</comment>
<dbReference type="OrthoDB" id="9767116at2"/>
<reference evidence="3 4" key="1">
    <citation type="submission" date="2018-06" db="EMBL/GenBank/DDBJ databases">
        <title>Lujinxingia sediminis gen. nov. sp. nov., a new facultative anaerobic member of the class Deltaproteobacteria, and proposal of Lujinxingaceae fam. nov.</title>
        <authorList>
            <person name="Guo L.-Y."/>
            <person name="Li C.-M."/>
            <person name="Wang S."/>
            <person name="Du Z.-J."/>
        </authorList>
    </citation>
    <scope>NUCLEOTIDE SEQUENCE [LARGE SCALE GENOMIC DNA]</scope>
    <source>
        <strain evidence="3 4">FA350</strain>
    </source>
</reference>
<proteinExistence type="inferred from homology"/>
<dbReference type="RefSeq" id="WP_111334551.1">
    <property type="nucleotide sequence ID" value="NZ_CP030032.1"/>
</dbReference>
<dbReference type="Pfam" id="PF17973">
    <property type="entry name" value="bMG10"/>
    <property type="match status" value="1"/>
</dbReference>
<organism evidence="3 4">
    <name type="scientific">Bradymonas sediminis</name>
    <dbReference type="NCBI Taxonomy" id="1548548"/>
    <lineage>
        <taxon>Bacteria</taxon>
        <taxon>Deltaproteobacteria</taxon>
        <taxon>Bradymonadales</taxon>
        <taxon>Bradymonadaceae</taxon>
        <taxon>Bradymonas</taxon>
    </lineage>
</organism>
<dbReference type="InterPro" id="IPR008930">
    <property type="entry name" value="Terpenoid_cyclase/PrenylTrfase"/>
</dbReference>
<dbReference type="InterPro" id="IPR001599">
    <property type="entry name" value="Macroglobln_a2"/>
</dbReference>
<dbReference type="Proteomes" id="UP000249799">
    <property type="component" value="Chromosome"/>
</dbReference>
<dbReference type="SMART" id="SM01359">
    <property type="entry name" value="A2M_N_2"/>
    <property type="match status" value="1"/>
</dbReference>
<dbReference type="InterPro" id="IPR047565">
    <property type="entry name" value="Alpha-macroglob_thiol-ester_cl"/>
</dbReference>
<dbReference type="PANTHER" id="PTHR40094:SF1">
    <property type="entry name" value="UBIQUITIN DOMAIN-CONTAINING PROTEIN"/>
    <property type="match status" value="1"/>
</dbReference>
<evidence type="ECO:0000256" key="1">
    <source>
        <dbReference type="ARBA" id="ARBA00010556"/>
    </source>
</evidence>
<protein>
    <submittedName>
        <fullName evidence="3">Uncharacterized protein</fullName>
    </submittedName>
</protein>
<dbReference type="Pfam" id="PF07703">
    <property type="entry name" value="A2M_BRD"/>
    <property type="match status" value="1"/>
</dbReference>
<dbReference type="InterPro" id="IPR002890">
    <property type="entry name" value="MG2"/>
</dbReference>
<dbReference type="Gene3D" id="1.50.10.20">
    <property type="match status" value="1"/>
</dbReference>
<accession>A0A2Z4FL12</accession>
<dbReference type="Gene3D" id="2.60.40.3710">
    <property type="match status" value="1"/>
</dbReference>
<dbReference type="SUPFAM" id="SSF48239">
    <property type="entry name" value="Terpenoid cyclases/Protein prenyltransferases"/>
    <property type="match status" value="1"/>
</dbReference>
<dbReference type="InterPro" id="IPR021868">
    <property type="entry name" value="Alpha_2_Macroglob_MG3"/>
</dbReference>
<keyword evidence="2" id="KW-0732">Signal</keyword>
<evidence type="ECO:0000313" key="4">
    <source>
        <dbReference type="Proteomes" id="UP000249799"/>
    </source>
</evidence>
<dbReference type="SMART" id="SM01419">
    <property type="entry name" value="Thiol-ester_cl"/>
    <property type="match status" value="1"/>
</dbReference>